<protein>
    <submittedName>
        <fullName evidence="1">Uncharacterized protein</fullName>
    </submittedName>
</protein>
<proteinExistence type="predicted"/>
<reference evidence="1" key="1">
    <citation type="submission" date="2014-11" db="EMBL/GenBank/DDBJ databases">
        <authorList>
            <person name="Amaro Gonzalez C."/>
        </authorList>
    </citation>
    <scope>NUCLEOTIDE SEQUENCE</scope>
</reference>
<name>A0A0E9WN89_ANGAN</name>
<sequence length="54" mass="6204">MEHFTHIIVINFPCSLLGPSLRCKTTLFTRISAKPMSSYTCTPKIILHNTQKFH</sequence>
<evidence type="ECO:0000313" key="1">
    <source>
        <dbReference type="EMBL" id="JAH91864.1"/>
    </source>
</evidence>
<organism evidence="1">
    <name type="scientific">Anguilla anguilla</name>
    <name type="common">European freshwater eel</name>
    <name type="synonym">Muraena anguilla</name>
    <dbReference type="NCBI Taxonomy" id="7936"/>
    <lineage>
        <taxon>Eukaryota</taxon>
        <taxon>Metazoa</taxon>
        <taxon>Chordata</taxon>
        <taxon>Craniata</taxon>
        <taxon>Vertebrata</taxon>
        <taxon>Euteleostomi</taxon>
        <taxon>Actinopterygii</taxon>
        <taxon>Neopterygii</taxon>
        <taxon>Teleostei</taxon>
        <taxon>Anguilliformes</taxon>
        <taxon>Anguillidae</taxon>
        <taxon>Anguilla</taxon>
    </lineage>
</organism>
<dbReference type="EMBL" id="GBXM01016713">
    <property type="protein sequence ID" value="JAH91864.1"/>
    <property type="molecule type" value="Transcribed_RNA"/>
</dbReference>
<reference evidence="1" key="2">
    <citation type="journal article" date="2015" name="Fish Shellfish Immunol.">
        <title>Early steps in the European eel (Anguilla anguilla)-Vibrio vulnificus interaction in the gills: Role of the RtxA13 toxin.</title>
        <authorList>
            <person name="Callol A."/>
            <person name="Pajuelo D."/>
            <person name="Ebbesson L."/>
            <person name="Teles M."/>
            <person name="MacKenzie S."/>
            <person name="Amaro C."/>
        </authorList>
    </citation>
    <scope>NUCLEOTIDE SEQUENCE</scope>
</reference>
<dbReference type="AlphaFoldDB" id="A0A0E9WN89"/>
<accession>A0A0E9WN89</accession>